<dbReference type="RefSeq" id="XP_046012879.1">
    <property type="nucleotide sequence ID" value="XM_046153968.1"/>
</dbReference>
<keyword evidence="2" id="KW-1185">Reference proteome</keyword>
<dbReference type="EMBL" id="JAGTJQ010000005">
    <property type="protein sequence ID" value="KAH7031199.1"/>
    <property type="molecule type" value="Genomic_DNA"/>
</dbReference>
<evidence type="ECO:0000313" key="1">
    <source>
        <dbReference type="EMBL" id="KAH7031199.1"/>
    </source>
</evidence>
<dbReference type="AlphaFoldDB" id="A0A9P8Y9E3"/>
<gene>
    <name evidence="1" type="ORF">B0I36DRAFT_323400</name>
</gene>
<proteinExistence type="predicted"/>
<organism evidence="1 2">
    <name type="scientific">Microdochium trichocladiopsis</name>
    <dbReference type="NCBI Taxonomy" id="1682393"/>
    <lineage>
        <taxon>Eukaryota</taxon>
        <taxon>Fungi</taxon>
        <taxon>Dikarya</taxon>
        <taxon>Ascomycota</taxon>
        <taxon>Pezizomycotina</taxon>
        <taxon>Sordariomycetes</taxon>
        <taxon>Xylariomycetidae</taxon>
        <taxon>Xylariales</taxon>
        <taxon>Microdochiaceae</taxon>
        <taxon>Microdochium</taxon>
    </lineage>
</organism>
<reference evidence="1" key="1">
    <citation type="journal article" date="2021" name="Nat. Commun.">
        <title>Genetic determinants of endophytism in the Arabidopsis root mycobiome.</title>
        <authorList>
            <person name="Mesny F."/>
            <person name="Miyauchi S."/>
            <person name="Thiergart T."/>
            <person name="Pickel B."/>
            <person name="Atanasova L."/>
            <person name="Karlsson M."/>
            <person name="Huettel B."/>
            <person name="Barry K.W."/>
            <person name="Haridas S."/>
            <person name="Chen C."/>
            <person name="Bauer D."/>
            <person name="Andreopoulos W."/>
            <person name="Pangilinan J."/>
            <person name="LaButti K."/>
            <person name="Riley R."/>
            <person name="Lipzen A."/>
            <person name="Clum A."/>
            <person name="Drula E."/>
            <person name="Henrissat B."/>
            <person name="Kohler A."/>
            <person name="Grigoriev I.V."/>
            <person name="Martin F.M."/>
            <person name="Hacquard S."/>
        </authorList>
    </citation>
    <scope>NUCLEOTIDE SEQUENCE</scope>
    <source>
        <strain evidence="1">MPI-CAGE-CH-0230</strain>
    </source>
</reference>
<protein>
    <submittedName>
        <fullName evidence="1">Uncharacterized protein</fullName>
    </submittedName>
</protein>
<dbReference type="Proteomes" id="UP000756346">
    <property type="component" value="Unassembled WGS sequence"/>
</dbReference>
<evidence type="ECO:0000313" key="2">
    <source>
        <dbReference type="Proteomes" id="UP000756346"/>
    </source>
</evidence>
<accession>A0A9P8Y9E3</accession>
<comment type="caution">
    <text evidence="1">The sequence shown here is derived from an EMBL/GenBank/DDBJ whole genome shotgun (WGS) entry which is preliminary data.</text>
</comment>
<sequence length="168" mass="17871">MNGRGCVSVGCSRLPLNFLPARPRGATRCHACSARLLGCAIPVGAGERHGTCPVRHGPLPRAPTAAANRQRNVVPILPVWPRTTTGWCTQELVSRKAPRAAQRAASSPRAASVTPSMAAWAVSKRQSKHDCLDVDPGVLESRRMSHHFANMLQRPQAFGAVGSGLSNP</sequence>
<dbReference type="GeneID" id="70183514"/>
<name>A0A9P8Y9E3_9PEZI</name>